<evidence type="ECO:0000259" key="17">
    <source>
        <dbReference type="PROSITE" id="PS50016"/>
    </source>
</evidence>
<dbReference type="InterPro" id="IPR001965">
    <property type="entry name" value="Znf_PHD"/>
</dbReference>
<evidence type="ECO:0000259" key="19">
    <source>
        <dbReference type="PROSITE" id="PS50865"/>
    </source>
</evidence>
<dbReference type="SMART" id="SM00293">
    <property type="entry name" value="PWWP"/>
    <property type="match status" value="1"/>
</dbReference>
<accession>A0A093EKF9</accession>
<evidence type="ECO:0000313" key="20">
    <source>
        <dbReference type="EMBL" id="KFV15036.1"/>
    </source>
</evidence>
<comment type="subcellular location">
    <subcellularLocation>
        <location evidence="2">Chromosome</location>
    </subcellularLocation>
    <subcellularLocation>
        <location evidence="1">Nucleus</location>
    </subcellularLocation>
</comment>
<dbReference type="SUPFAM" id="SSF144232">
    <property type="entry name" value="HIT/MYND zinc finger-like"/>
    <property type="match status" value="1"/>
</dbReference>
<evidence type="ECO:0000256" key="9">
    <source>
        <dbReference type="ARBA" id="ARBA00023117"/>
    </source>
</evidence>
<gene>
    <name evidence="20" type="ORF">N339_04723</name>
</gene>
<dbReference type="GO" id="GO:0140006">
    <property type="term" value="F:histone H3 reader activity"/>
    <property type="evidence" value="ECO:0007669"/>
    <property type="project" value="UniProtKB-ARBA"/>
</dbReference>
<dbReference type="InterPro" id="IPR037967">
    <property type="entry name" value="ZMYND8_Bromo_dom"/>
</dbReference>
<dbReference type="GO" id="GO:0005634">
    <property type="term" value="C:nucleus"/>
    <property type="evidence" value="ECO:0007669"/>
    <property type="project" value="UniProtKB-SubCell"/>
</dbReference>
<dbReference type="InterPro" id="IPR002893">
    <property type="entry name" value="Znf_MYND"/>
</dbReference>
<name>A0A093EKF9_9AVES</name>
<dbReference type="FunFam" id="2.30.30.140:FF:000003">
    <property type="entry name" value="Protein kinase C-binding protein 1 isoform C"/>
    <property type="match status" value="1"/>
</dbReference>
<dbReference type="InterPro" id="IPR056987">
    <property type="entry name" value="ZMYND8_CC"/>
</dbReference>
<evidence type="ECO:0000259" key="18">
    <source>
        <dbReference type="PROSITE" id="PS50812"/>
    </source>
</evidence>
<keyword evidence="3" id="KW-0158">Chromosome</keyword>
<feature type="region of interest" description="Disordered" evidence="15">
    <location>
        <begin position="428"/>
        <end position="531"/>
    </location>
</feature>
<feature type="compositionally biased region" description="Low complexity" evidence="15">
    <location>
        <begin position="784"/>
        <end position="810"/>
    </location>
</feature>
<dbReference type="PANTHER" id="PTHR46453">
    <property type="entry name" value="PROTEIN KINASE C-BINDING PROTEIN 1"/>
    <property type="match status" value="1"/>
</dbReference>
<feature type="domain" description="PHD-type" evidence="17">
    <location>
        <begin position="104"/>
        <end position="149"/>
    </location>
</feature>
<organism evidence="20 21">
    <name type="scientific">Pterocles gutturalis</name>
    <name type="common">yellow-throated sandgrouse</name>
    <dbReference type="NCBI Taxonomy" id="240206"/>
    <lineage>
        <taxon>Eukaryota</taxon>
        <taxon>Metazoa</taxon>
        <taxon>Chordata</taxon>
        <taxon>Craniata</taxon>
        <taxon>Vertebrata</taxon>
        <taxon>Euteleostomi</taxon>
        <taxon>Archelosauria</taxon>
        <taxon>Archosauria</taxon>
        <taxon>Dinosauria</taxon>
        <taxon>Saurischia</taxon>
        <taxon>Theropoda</taxon>
        <taxon>Coelurosauria</taxon>
        <taxon>Aves</taxon>
        <taxon>Neognathae</taxon>
        <taxon>Neoaves</taxon>
        <taxon>Columbimorphae</taxon>
        <taxon>Pterocliformes</taxon>
        <taxon>Pteroclidae</taxon>
        <taxon>Pterocles</taxon>
    </lineage>
</organism>
<feature type="compositionally biased region" description="Polar residues" evidence="15">
    <location>
        <begin position="1038"/>
        <end position="1065"/>
    </location>
</feature>
<dbReference type="CDD" id="cd15538">
    <property type="entry name" value="PHD_PRKCBP1"/>
    <property type="match status" value="1"/>
</dbReference>
<dbReference type="SMART" id="SM00249">
    <property type="entry name" value="PHD"/>
    <property type="match status" value="1"/>
</dbReference>
<dbReference type="Gene3D" id="1.20.920.10">
    <property type="entry name" value="Bromodomain-like"/>
    <property type="match status" value="1"/>
</dbReference>
<dbReference type="SUPFAM" id="SSF47370">
    <property type="entry name" value="Bromodomain"/>
    <property type="match status" value="1"/>
</dbReference>
<keyword evidence="20" id="KW-0808">Transferase</keyword>
<dbReference type="Gene3D" id="6.10.140.2220">
    <property type="match status" value="1"/>
</dbReference>
<dbReference type="GO" id="GO:0005694">
    <property type="term" value="C:chromosome"/>
    <property type="evidence" value="ECO:0007669"/>
    <property type="project" value="UniProtKB-SubCell"/>
</dbReference>
<dbReference type="Proteomes" id="UP000053149">
    <property type="component" value="Unassembled WGS sequence"/>
</dbReference>
<protein>
    <submittedName>
        <fullName evidence="20">Protein kinase C-binding protein 1</fullName>
    </submittedName>
</protein>
<dbReference type="PROSITE" id="PS50865">
    <property type="entry name" value="ZF_MYND_2"/>
    <property type="match status" value="1"/>
</dbReference>
<dbReference type="InterPro" id="IPR013083">
    <property type="entry name" value="Znf_RING/FYVE/PHD"/>
</dbReference>
<feature type="region of interest" description="Disordered" evidence="15">
    <location>
        <begin position="599"/>
        <end position="830"/>
    </location>
</feature>
<keyword evidence="14" id="KW-0175">Coiled coil</keyword>
<feature type="compositionally biased region" description="Basic and acidic residues" evidence="15">
    <location>
        <begin position="699"/>
        <end position="710"/>
    </location>
</feature>
<feature type="domain" description="PWWP" evidence="18">
    <location>
        <begin position="293"/>
        <end position="343"/>
    </location>
</feature>
<dbReference type="Gene3D" id="2.30.30.140">
    <property type="match status" value="1"/>
</dbReference>
<keyword evidence="7" id="KW-0156">Chromatin regulator</keyword>
<evidence type="ECO:0000313" key="21">
    <source>
        <dbReference type="Proteomes" id="UP000053149"/>
    </source>
</evidence>
<evidence type="ECO:0000256" key="11">
    <source>
        <dbReference type="ARBA" id="ARBA00023242"/>
    </source>
</evidence>
<dbReference type="Pfam" id="PF00628">
    <property type="entry name" value="PHD"/>
    <property type="match status" value="1"/>
</dbReference>
<reference evidence="20 21" key="1">
    <citation type="submission" date="2014-04" db="EMBL/GenBank/DDBJ databases">
        <title>Genome evolution of avian class.</title>
        <authorList>
            <person name="Zhang G."/>
            <person name="Li C."/>
        </authorList>
    </citation>
    <scope>NUCLEOTIDE SEQUENCE [LARGE SCALE GENOMIC DNA]</scope>
    <source>
        <strain evidence="20">BGI_N339</strain>
    </source>
</reference>
<feature type="compositionally biased region" description="Polar residues" evidence="15">
    <location>
        <begin position="512"/>
        <end position="531"/>
    </location>
</feature>
<keyword evidence="11" id="KW-0539">Nucleus</keyword>
<feature type="domain" description="Bromo" evidence="16">
    <location>
        <begin position="181"/>
        <end position="251"/>
    </location>
</feature>
<dbReference type="GO" id="GO:0016301">
    <property type="term" value="F:kinase activity"/>
    <property type="evidence" value="ECO:0007669"/>
    <property type="project" value="UniProtKB-KW"/>
</dbReference>
<feature type="non-terminal residue" evidence="20">
    <location>
        <position position="1"/>
    </location>
</feature>
<dbReference type="InterPro" id="IPR000313">
    <property type="entry name" value="PWWP_dom"/>
</dbReference>
<feature type="non-terminal residue" evidence="20">
    <location>
        <position position="1170"/>
    </location>
</feature>
<feature type="domain" description="MYND-type" evidence="19">
    <location>
        <begin position="993"/>
        <end position="1027"/>
    </location>
</feature>
<dbReference type="InterPro" id="IPR019787">
    <property type="entry name" value="Znf_PHD-finger"/>
</dbReference>
<dbReference type="PANTHER" id="PTHR46453:SF3">
    <property type="entry name" value="MYND-TYPE ZINC FINGER-CONTAINING CHROMATIN READER ZMYND8"/>
    <property type="match status" value="1"/>
</dbReference>
<keyword evidence="4" id="KW-0479">Metal-binding</keyword>
<dbReference type="Gene3D" id="3.30.40.10">
    <property type="entry name" value="Zinc/RING finger domain, C3HC4 (zinc finger)"/>
    <property type="match status" value="1"/>
</dbReference>
<feature type="compositionally biased region" description="Basic and acidic residues" evidence="15">
    <location>
        <begin position="1068"/>
        <end position="1082"/>
    </location>
</feature>
<dbReference type="CDD" id="cd20160">
    <property type="entry name" value="PWWP_PRKCBP1"/>
    <property type="match status" value="1"/>
</dbReference>
<keyword evidence="9 12" id="KW-0103">Bromodomain</keyword>
<evidence type="ECO:0000256" key="4">
    <source>
        <dbReference type="ARBA" id="ARBA00022723"/>
    </source>
</evidence>
<dbReference type="InterPro" id="IPR021931">
    <property type="entry name" value="ZMYND8"/>
</dbReference>
<dbReference type="SUPFAM" id="SSF63748">
    <property type="entry name" value="Tudor/PWWP/MBT"/>
    <property type="match status" value="1"/>
</dbReference>
<feature type="compositionally biased region" description="Basic and acidic residues" evidence="15">
    <location>
        <begin position="601"/>
        <end position="613"/>
    </location>
</feature>
<evidence type="ECO:0000256" key="2">
    <source>
        <dbReference type="ARBA" id="ARBA00004286"/>
    </source>
</evidence>
<feature type="compositionally biased region" description="Basic and acidic residues" evidence="15">
    <location>
        <begin position="621"/>
        <end position="646"/>
    </location>
</feature>
<dbReference type="Pfam" id="PF00439">
    <property type="entry name" value="Bromodomain"/>
    <property type="match status" value="1"/>
</dbReference>
<dbReference type="InterPro" id="IPR044075">
    <property type="entry name" value="PRKCBP1_PHD"/>
</dbReference>
<feature type="region of interest" description="Disordered" evidence="15">
    <location>
        <begin position="1038"/>
        <end position="1082"/>
    </location>
</feature>
<feature type="compositionally biased region" description="Polar residues" evidence="15">
    <location>
        <begin position="488"/>
        <end position="505"/>
    </location>
</feature>
<feature type="compositionally biased region" description="Polar residues" evidence="15">
    <location>
        <begin position="449"/>
        <end position="458"/>
    </location>
</feature>
<proteinExistence type="predicted"/>
<dbReference type="PRINTS" id="PR00503">
    <property type="entry name" value="BROMODOMAIN"/>
</dbReference>
<dbReference type="Pfam" id="PF23460">
    <property type="entry name" value="ZMYND8_CC"/>
    <property type="match status" value="1"/>
</dbReference>
<feature type="coiled-coil region" evidence="14">
    <location>
        <begin position="940"/>
        <end position="989"/>
    </location>
</feature>
<feature type="compositionally biased region" description="Polar residues" evidence="15">
    <location>
        <begin position="761"/>
        <end position="771"/>
    </location>
</feature>
<dbReference type="AlphaFoldDB" id="A0A093EKF9"/>
<keyword evidence="8" id="KW-0805">Transcription regulation</keyword>
<evidence type="ECO:0000256" key="5">
    <source>
        <dbReference type="ARBA" id="ARBA00022771"/>
    </source>
</evidence>
<sequence>SLAEEEIKAEQEVVEGMDISTRSKDPGSAERTAQKRKFPSPPHSSNGHSPQDASTSPIKKKKKPGLLNSNNKEQSELRHGPFYYMKQPLTTDPVDVVPQDGRNDFYCWVCHREGQVLCCELCPRVYHAKCLKLTAEPEGDWFCPECEKITVAECIETQSKAMTMLTIEQLSYLLKFALQKMKQPGTEPFQKPVSLDQHPDYAEYIFHPMDLCTLEKNVKRKMYGCTEAFLADAKWILHNCIIYNGGNHKLTQTAKVIIKICEHEMNEIEVCPECYLAACQKRENWFCEPCSNPHPLVWAKLKGFPFWPAKALRDKDGQVDARFFGQHDRAWVPINNCYLMSKEIPFSVKKTKSIFNSAMQEMEVYVDNIRRKFGVFNYAPFRTPYTPNNQYQMLLDPANPTAGTAKTDKQEKIKLNFDMTASPKILMSKSMLSSSTGRRISLTDMPRSPMSTNSSVHTGSDGEQDAEKKATSSHFSASEESMDFIEKNTASPVPTRTGQAGSLSGSPKPFSPQASTPISAKQERTSTPGSILNLNLDRSKAEMDLKELSESVQQQTTPVQLISPKRQIRSRFQLNLDKTIESCKAQLGINEISEAVYTAVEHSDSEDSEKSDTSDSEYSDEDQKSKNDQEDGEDKEGTRSDKESLSLKKKAKPPAQNEDKEELKSTSPEVEKTDDPVKEKAIIDTEKEFSEKGNSLQHPAKEKLKGKDETDSPTVHLGLDSDSESELVIDLGDDHCGREGRKNKKESKEPPPKQDVIGKTPPSSSASTQPLPETPVLTRSAAQTPPAGVTATTSASSTVSAPSAATGSPVKKQRPLLPKETAPAVQRVVSRASTVQQKEITQSTSTSTITLVTSTQPISMVTSSGSASTLSSSVNTDLPIATASADVAADIAKYTSKMMDAIKGTMTEIYNDLSKNTTGSTIAEIRRLRIEIEKLQWLHQQELSEMKHNLELTMAEMRQSLEQERDRLIAEVKKQLEMEKQQAVDETKKKQWCANCKKEAIFYCCWNTSYCDYPCQQAHWPEHMKSCTQSATATQQETDTEISTETLNKSSQPSSGVQTTPTETASAPKEKEGSADKSKETKGDWTSFSLSLQDPSVIGKHSKLETYSNRCDKQPAYKTGPGTADHHLYSNYSTHNYHSCSGKSFCWDSGNENWSSVCSDHNASPSTKSL</sequence>
<dbReference type="EMBL" id="KL246309">
    <property type="protein sequence ID" value="KFV15036.1"/>
    <property type="molecule type" value="Genomic_DNA"/>
</dbReference>
<dbReference type="Pfam" id="PF12064">
    <property type="entry name" value="DUF3544"/>
    <property type="match status" value="1"/>
</dbReference>
<evidence type="ECO:0000256" key="3">
    <source>
        <dbReference type="ARBA" id="ARBA00022454"/>
    </source>
</evidence>
<dbReference type="PROSITE" id="PS01360">
    <property type="entry name" value="ZF_MYND_1"/>
    <property type="match status" value="1"/>
</dbReference>
<dbReference type="PROSITE" id="PS50016">
    <property type="entry name" value="ZF_PHD_2"/>
    <property type="match status" value="1"/>
</dbReference>
<keyword evidence="5 13" id="KW-0863">Zinc-finger</keyword>
<evidence type="ECO:0000256" key="6">
    <source>
        <dbReference type="ARBA" id="ARBA00022833"/>
    </source>
</evidence>
<feature type="compositionally biased region" description="Basic and acidic residues" evidence="15">
    <location>
        <begin position="1"/>
        <end position="11"/>
    </location>
</feature>
<keyword evidence="20" id="KW-0418">Kinase</keyword>
<dbReference type="SMART" id="SM00297">
    <property type="entry name" value="BROMO"/>
    <property type="match status" value="1"/>
</dbReference>
<dbReference type="GO" id="GO:0003714">
    <property type="term" value="F:transcription corepressor activity"/>
    <property type="evidence" value="ECO:0007669"/>
    <property type="project" value="TreeGrafter"/>
</dbReference>
<dbReference type="FunFam" id="6.10.140.2220:FF:000002">
    <property type="entry name" value="Protein kinase C-binding protein 1 isoform C"/>
    <property type="match status" value="1"/>
</dbReference>
<feature type="compositionally biased region" description="Basic and acidic residues" evidence="15">
    <location>
        <begin position="732"/>
        <end position="752"/>
    </location>
</feature>
<dbReference type="InterPro" id="IPR001487">
    <property type="entry name" value="Bromodomain"/>
</dbReference>
<dbReference type="SUPFAM" id="SSF57903">
    <property type="entry name" value="FYVE/PHD zinc finger"/>
    <property type="match status" value="1"/>
</dbReference>
<evidence type="ECO:0000256" key="13">
    <source>
        <dbReference type="PROSITE-ProRule" id="PRU00134"/>
    </source>
</evidence>
<evidence type="ECO:0000256" key="10">
    <source>
        <dbReference type="ARBA" id="ARBA00023163"/>
    </source>
</evidence>
<dbReference type="Pfam" id="PF24324">
    <property type="entry name" value="MYND_ZMYND11_ZMYD8"/>
    <property type="match status" value="1"/>
</dbReference>
<feature type="compositionally biased region" description="Basic and acidic residues" evidence="15">
    <location>
        <begin position="657"/>
        <end position="691"/>
    </location>
</feature>
<dbReference type="InterPro" id="IPR057053">
    <property type="entry name" value="MYND_ZMYND11_ZMYD8"/>
</dbReference>
<dbReference type="GO" id="GO:0008270">
    <property type="term" value="F:zinc ion binding"/>
    <property type="evidence" value="ECO:0007669"/>
    <property type="project" value="UniProtKB-KW"/>
</dbReference>
<dbReference type="PROSITE" id="PS50812">
    <property type="entry name" value="PWWP"/>
    <property type="match status" value="1"/>
</dbReference>
<evidence type="ECO:0000256" key="8">
    <source>
        <dbReference type="ARBA" id="ARBA00023015"/>
    </source>
</evidence>
<dbReference type="CDD" id="cd05508">
    <property type="entry name" value="Bromo_RACK7"/>
    <property type="match status" value="1"/>
</dbReference>
<evidence type="ECO:0000256" key="1">
    <source>
        <dbReference type="ARBA" id="ARBA00004123"/>
    </source>
</evidence>
<dbReference type="PROSITE" id="PS01359">
    <property type="entry name" value="ZF_PHD_1"/>
    <property type="match status" value="1"/>
</dbReference>
<evidence type="ECO:0000256" key="7">
    <source>
        <dbReference type="ARBA" id="ARBA00022853"/>
    </source>
</evidence>
<dbReference type="FunFam" id="1.20.920.10:FF:000005">
    <property type="entry name" value="protein kinase C-binding protein 1 isoform X2"/>
    <property type="match status" value="1"/>
</dbReference>
<evidence type="ECO:0000259" key="16">
    <source>
        <dbReference type="PROSITE" id="PS50014"/>
    </source>
</evidence>
<evidence type="ECO:0000256" key="14">
    <source>
        <dbReference type="SAM" id="Coils"/>
    </source>
</evidence>
<dbReference type="PROSITE" id="PS50014">
    <property type="entry name" value="BROMODOMAIN_2"/>
    <property type="match status" value="1"/>
</dbReference>
<keyword evidence="21" id="KW-1185">Reference proteome</keyword>
<dbReference type="InterPro" id="IPR011011">
    <property type="entry name" value="Znf_FYVE_PHD"/>
</dbReference>
<keyword evidence="6" id="KW-0862">Zinc</keyword>
<evidence type="ECO:0000256" key="15">
    <source>
        <dbReference type="SAM" id="MobiDB-lite"/>
    </source>
</evidence>
<keyword evidence="10" id="KW-0804">Transcription</keyword>
<evidence type="ECO:0000256" key="12">
    <source>
        <dbReference type="PROSITE-ProRule" id="PRU00035"/>
    </source>
</evidence>
<dbReference type="GO" id="GO:0005737">
    <property type="term" value="C:cytoplasm"/>
    <property type="evidence" value="ECO:0007669"/>
    <property type="project" value="TreeGrafter"/>
</dbReference>
<dbReference type="Pfam" id="PF00855">
    <property type="entry name" value="PWWP"/>
    <property type="match status" value="1"/>
</dbReference>
<feature type="region of interest" description="Disordered" evidence="15">
    <location>
        <begin position="1"/>
        <end position="73"/>
    </location>
</feature>
<dbReference type="InterPro" id="IPR019786">
    <property type="entry name" value="Zinc_finger_PHD-type_CS"/>
</dbReference>
<dbReference type="InterPro" id="IPR036427">
    <property type="entry name" value="Bromodomain-like_sf"/>
</dbReference>